<dbReference type="Proteomes" id="UP000816034">
    <property type="component" value="Unassembled WGS sequence"/>
</dbReference>
<gene>
    <name evidence="2" type="ORF">C9374_009303</name>
</gene>
<feature type="region of interest" description="Disordered" evidence="1">
    <location>
        <begin position="163"/>
        <end position="186"/>
    </location>
</feature>
<dbReference type="EMBL" id="PYSW02000038">
    <property type="protein sequence ID" value="KAG2377392.1"/>
    <property type="molecule type" value="Genomic_DNA"/>
</dbReference>
<dbReference type="AlphaFoldDB" id="A0AA88GDE6"/>
<dbReference type="GeneID" id="68101757"/>
<name>A0AA88GDE6_NAELO</name>
<organism evidence="2 3">
    <name type="scientific">Naegleria lovaniensis</name>
    <name type="common">Amoeba</name>
    <dbReference type="NCBI Taxonomy" id="51637"/>
    <lineage>
        <taxon>Eukaryota</taxon>
        <taxon>Discoba</taxon>
        <taxon>Heterolobosea</taxon>
        <taxon>Tetramitia</taxon>
        <taxon>Eutetramitia</taxon>
        <taxon>Vahlkampfiidae</taxon>
        <taxon>Naegleria</taxon>
    </lineage>
</organism>
<evidence type="ECO:0000256" key="1">
    <source>
        <dbReference type="SAM" id="MobiDB-lite"/>
    </source>
</evidence>
<feature type="compositionally biased region" description="Polar residues" evidence="1">
    <location>
        <begin position="163"/>
        <end position="174"/>
    </location>
</feature>
<proteinExistence type="predicted"/>
<comment type="caution">
    <text evidence="2">The sequence shown here is derived from an EMBL/GenBank/DDBJ whole genome shotgun (WGS) entry which is preliminary data.</text>
</comment>
<evidence type="ECO:0000313" key="2">
    <source>
        <dbReference type="EMBL" id="KAG2377392.1"/>
    </source>
</evidence>
<dbReference type="RefSeq" id="XP_044544654.1">
    <property type="nucleotide sequence ID" value="XM_044699476.1"/>
</dbReference>
<reference evidence="2 3" key="1">
    <citation type="journal article" date="2018" name="BMC Genomics">
        <title>The genome of Naegleria lovaniensis, the basis for a comparative approach to unravel pathogenicity factors of the human pathogenic amoeba N. fowleri.</title>
        <authorList>
            <person name="Liechti N."/>
            <person name="Schurch N."/>
            <person name="Bruggmann R."/>
            <person name="Wittwer M."/>
        </authorList>
    </citation>
    <scope>NUCLEOTIDE SEQUENCE [LARGE SCALE GENOMIC DNA]</scope>
    <source>
        <strain evidence="2 3">ATCC 30569</strain>
    </source>
</reference>
<keyword evidence="3" id="KW-1185">Reference proteome</keyword>
<protein>
    <submittedName>
        <fullName evidence="2">Uncharacterized protein</fullName>
    </submittedName>
</protein>
<accession>A0AA88GDE6</accession>
<sequence length="186" mass="21880">MSSHLLASATATTFDKYLLRKYSLMLYRSLLKKSVDFHLKNEPSPSRSYRVSYLIPGEEFRQYLTGEIRKQFKQAQRLYNEEKKTPEWFEQQLKDGFIYLKGLERAFDEGFNMSHNKRKAIRLSPLLHILKLACGEHGNYHYHQKLKEVFLLATLMTHQKVESSSMTKPTFNPKTTEKGVKQKVTQ</sequence>
<evidence type="ECO:0000313" key="3">
    <source>
        <dbReference type="Proteomes" id="UP000816034"/>
    </source>
</evidence>